<dbReference type="SUPFAM" id="SSF48695">
    <property type="entry name" value="Multiheme cytochromes"/>
    <property type="match status" value="1"/>
</dbReference>
<comment type="caution">
    <text evidence="1">The sequence shown here is derived from an EMBL/GenBank/DDBJ whole genome shotgun (WGS) entry which is preliminary data.</text>
</comment>
<proteinExistence type="predicted"/>
<dbReference type="Proteomes" id="UP000006443">
    <property type="component" value="Unassembled WGS sequence"/>
</dbReference>
<keyword evidence="2" id="KW-1185">Reference proteome</keyword>
<evidence type="ECO:0000313" key="2">
    <source>
        <dbReference type="Proteomes" id="UP000006443"/>
    </source>
</evidence>
<protein>
    <submittedName>
        <fullName evidence="1">Uncharacterized protein</fullName>
    </submittedName>
</protein>
<dbReference type="Gene3D" id="3.90.10.10">
    <property type="entry name" value="Cytochrome C3"/>
    <property type="match status" value="1"/>
</dbReference>
<gene>
    <name evidence="1" type="ORF">DealDRAFT_0613</name>
</gene>
<dbReference type="InterPro" id="IPR036280">
    <property type="entry name" value="Multihaem_cyt_sf"/>
</dbReference>
<name>C0GDG2_DETAL</name>
<reference evidence="1 2" key="1">
    <citation type="submission" date="2009-02" db="EMBL/GenBank/DDBJ databases">
        <title>Sequencing of the draft genome and assembly of Dethiobacter alkaliphilus AHT 1.</title>
        <authorList>
            <consortium name="US DOE Joint Genome Institute (JGI-PGF)"/>
            <person name="Lucas S."/>
            <person name="Copeland A."/>
            <person name="Lapidus A."/>
            <person name="Glavina del Rio T."/>
            <person name="Dalin E."/>
            <person name="Tice H."/>
            <person name="Bruce D."/>
            <person name="Goodwin L."/>
            <person name="Pitluck S."/>
            <person name="Larimer F."/>
            <person name="Land M.L."/>
            <person name="Hauser L."/>
            <person name="Muyzer G."/>
        </authorList>
    </citation>
    <scope>NUCLEOTIDE SEQUENCE [LARGE SCALE GENOMIC DNA]</scope>
    <source>
        <strain evidence="1 2">AHT 1</strain>
    </source>
</reference>
<evidence type="ECO:0000313" key="1">
    <source>
        <dbReference type="EMBL" id="EEG78683.1"/>
    </source>
</evidence>
<organism evidence="1 2">
    <name type="scientific">Dethiobacter alkaliphilus AHT 1</name>
    <dbReference type="NCBI Taxonomy" id="555088"/>
    <lineage>
        <taxon>Bacteria</taxon>
        <taxon>Bacillati</taxon>
        <taxon>Bacillota</taxon>
        <taxon>Dethiobacteria</taxon>
        <taxon>Dethiobacterales</taxon>
        <taxon>Dethiobacteraceae</taxon>
        <taxon>Dethiobacter</taxon>
    </lineage>
</organism>
<dbReference type="RefSeq" id="WP_008514751.1">
    <property type="nucleotide sequence ID" value="NZ_ACJM01000002.1"/>
</dbReference>
<accession>C0GDG2</accession>
<sequence length="127" mass="14190">MDKKTTQFLIFSLVVMVLFGFLVRGVILAPKQAVAGPVLESHDLGPRYEDTCDVCHRNEIEFHEDLFGYFDDCMLCHGGEIVTPHGTTGNFEYCLGCHDDIVPSHDEMFPFDDASYEADCLGCHPAN</sequence>
<dbReference type="AlphaFoldDB" id="C0GDG2"/>
<dbReference type="EMBL" id="ACJM01000002">
    <property type="protein sequence ID" value="EEG78683.1"/>
    <property type="molecule type" value="Genomic_DNA"/>
</dbReference>
<dbReference type="OrthoDB" id="2081688at2"/>